<dbReference type="InterPro" id="IPR012338">
    <property type="entry name" value="Beta-lactam/transpept-like"/>
</dbReference>
<dbReference type="PANTHER" id="PTHR46825">
    <property type="entry name" value="D-ALANYL-D-ALANINE-CARBOXYPEPTIDASE/ENDOPEPTIDASE AMPH"/>
    <property type="match status" value="1"/>
</dbReference>
<evidence type="ECO:0000313" key="3">
    <source>
        <dbReference type="Proteomes" id="UP000460715"/>
    </source>
</evidence>
<keyword evidence="2" id="KW-0378">Hydrolase</keyword>
<dbReference type="SUPFAM" id="SSF56601">
    <property type="entry name" value="beta-lactamase/transpeptidase-like"/>
    <property type="match status" value="1"/>
</dbReference>
<gene>
    <name evidence="2" type="ORF">E0493_06020</name>
</gene>
<keyword evidence="3" id="KW-1185">Reference proteome</keyword>
<evidence type="ECO:0000259" key="1">
    <source>
        <dbReference type="Pfam" id="PF00144"/>
    </source>
</evidence>
<proteinExistence type="predicted"/>
<evidence type="ECO:0000313" key="2">
    <source>
        <dbReference type="EMBL" id="MXP62907.1"/>
    </source>
</evidence>
<feature type="domain" description="Beta-lactamase-related" evidence="1">
    <location>
        <begin position="73"/>
        <end position="370"/>
    </location>
</feature>
<dbReference type="AlphaFoldDB" id="A0A845BC21"/>
<dbReference type="Pfam" id="PF00144">
    <property type="entry name" value="Beta-lactamase"/>
    <property type="match status" value="1"/>
</dbReference>
<sequence length="547" mass="56991">MEGAGRASDLACHLFAPAAVDNAPVDNAPGIGRSEARRPWSARNSGEAATMSLSWRQAASCAAELVSGWRADEPGGLVLGFDASGPRFVEARGLASIEHGLPFGLATPTRLASITKHVFCAVALREGMDMAAPLGALVPDLPEAVAAVPLGRALGMTGGLPDLVESFGLLGVPASASFGRATLLAMARALPRLNFAPGASISYTNTGYRLAESALPAPLGALLERHFPGLGFFYPEDETVPVPGLATGYWRDAGLGWRRGRYGLNYSASGGLACSAEALMRWSLRLLAGQGGTAGLWEALTRSGKLRDGRETGYGLGLSRVPLEGPVLWGHGGSLPGYKNHLLLAPELGAGVIVLSNREETGAYRLSLAVMAALAGLTLPPAGRLPAGLFAQADGPFWVESTGDSLFLLGAQEALTQGGGGLVHGLQAHLAFAVRAAADGTLEGSLGHQECRLLPVPEDAALDPRLLGDWVGEELGCEARLTVAEGGRLCLPGQPRQWTALRPLGPGKALAERASPPSRSRFALWLAAPDELRLVSQRSRVLTFRRG</sequence>
<protein>
    <submittedName>
        <fullName evidence="2">Class A beta-lactamase-related serine hydrolase</fullName>
    </submittedName>
</protein>
<reference evidence="2 3" key="1">
    <citation type="submission" date="2019-03" db="EMBL/GenBank/DDBJ databases">
        <title>Roseomonas sp. a novel Roseomonas species isolated from Sea whip Gorgonian.</title>
        <authorList>
            <person name="Li F."/>
            <person name="Pan X."/>
            <person name="Huang S."/>
            <person name="Li Z."/>
            <person name="Meng B."/>
        </authorList>
    </citation>
    <scope>NUCLEOTIDE SEQUENCE [LARGE SCALE GENOMIC DNA]</scope>
    <source>
        <strain evidence="2 3">M0104</strain>
    </source>
</reference>
<dbReference type="InterPro" id="IPR050491">
    <property type="entry name" value="AmpC-like"/>
</dbReference>
<dbReference type="InterPro" id="IPR001466">
    <property type="entry name" value="Beta-lactam-related"/>
</dbReference>
<dbReference type="Gene3D" id="3.40.710.10">
    <property type="entry name" value="DD-peptidase/beta-lactamase superfamily"/>
    <property type="match status" value="1"/>
</dbReference>
<dbReference type="GO" id="GO:0016787">
    <property type="term" value="F:hydrolase activity"/>
    <property type="evidence" value="ECO:0007669"/>
    <property type="project" value="UniProtKB-KW"/>
</dbReference>
<organism evidence="2 3">
    <name type="scientific">Teichococcus coralli</name>
    <dbReference type="NCBI Taxonomy" id="2545983"/>
    <lineage>
        <taxon>Bacteria</taxon>
        <taxon>Pseudomonadati</taxon>
        <taxon>Pseudomonadota</taxon>
        <taxon>Alphaproteobacteria</taxon>
        <taxon>Acetobacterales</taxon>
        <taxon>Roseomonadaceae</taxon>
        <taxon>Roseomonas</taxon>
    </lineage>
</organism>
<dbReference type="Proteomes" id="UP000460715">
    <property type="component" value="Unassembled WGS sequence"/>
</dbReference>
<dbReference type="EMBL" id="SNVJ01000004">
    <property type="protein sequence ID" value="MXP62907.1"/>
    <property type="molecule type" value="Genomic_DNA"/>
</dbReference>
<comment type="caution">
    <text evidence="2">The sequence shown here is derived from an EMBL/GenBank/DDBJ whole genome shotgun (WGS) entry which is preliminary data.</text>
</comment>
<name>A0A845BC21_9PROT</name>
<dbReference type="PANTHER" id="PTHR46825:SF9">
    <property type="entry name" value="BETA-LACTAMASE-RELATED DOMAIN-CONTAINING PROTEIN"/>
    <property type="match status" value="1"/>
</dbReference>
<accession>A0A845BC21</accession>